<keyword evidence="1" id="KW-0472">Membrane</keyword>
<gene>
    <name evidence="2" type="ORF">PVOR_08990</name>
</gene>
<evidence type="ECO:0000256" key="1">
    <source>
        <dbReference type="SAM" id="Phobius"/>
    </source>
</evidence>
<protein>
    <submittedName>
        <fullName evidence="2">Uncharacterized protein</fullName>
    </submittedName>
</protein>
<keyword evidence="1" id="KW-0812">Transmembrane</keyword>
<feature type="transmembrane region" description="Helical" evidence="1">
    <location>
        <begin position="15"/>
        <end position="33"/>
    </location>
</feature>
<accession>A0A2R9SYB2</accession>
<keyword evidence="3" id="KW-1185">Reference proteome</keyword>
<keyword evidence="1" id="KW-1133">Transmembrane helix</keyword>
<evidence type="ECO:0000313" key="3">
    <source>
        <dbReference type="Proteomes" id="UP000003094"/>
    </source>
</evidence>
<dbReference type="EMBL" id="ADHJ01000014">
    <property type="protein sequence ID" value="EFU42398.1"/>
    <property type="molecule type" value="Genomic_DNA"/>
</dbReference>
<name>A0A2R9SYB2_9BACL</name>
<reference evidence="2 3" key="1">
    <citation type="journal article" date="2010" name="BMC Genomics">
        <title>Genome sequence of the pattern forming Paenibacillus vortex bacterium reveals potential for thriving in complex environments.</title>
        <authorList>
            <person name="Sirota-Madi A."/>
            <person name="Olender T."/>
            <person name="Helman Y."/>
            <person name="Ingham C."/>
            <person name="Brainis I."/>
            <person name="Roth D."/>
            <person name="Hagi E."/>
            <person name="Brodsky L."/>
            <person name="Leshkowitz D."/>
            <person name="Galatenko V."/>
            <person name="Nikolaev V."/>
            <person name="Mugasimangalam R.C."/>
            <person name="Bransburg-Zabary S."/>
            <person name="Gutnick D.L."/>
            <person name="Lancet D."/>
            <person name="Ben-Jacob E."/>
        </authorList>
    </citation>
    <scope>NUCLEOTIDE SEQUENCE [LARGE SCALE GENOMIC DNA]</scope>
    <source>
        <strain evidence="2 3">V453</strain>
    </source>
</reference>
<organism evidence="2 3">
    <name type="scientific">Paenibacillus vortex V453</name>
    <dbReference type="NCBI Taxonomy" id="715225"/>
    <lineage>
        <taxon>Bacteria</taxon>
        <taxon>Bacillati</taxon>
        <taxon>Bacillota</taxon>
        <taxon>Bacilli</taxon>
        <taxon>Bacillales</taxon>
        <taxon>Paenibacillaceae</taxon>
        <taxon>Paenibacillus</taxon>
    </lineage>
</organism>
<dbReference type="KEGG" id="pvo:PVOR_08990"/>
<proteinExistence type="predicted"/>
<dbReference type="AlphaFoldDB" id="A0A2R9SYB2"/>
<dbReference type="Proteomes" id="UP000003094">
    <property type="component" value="Unassembled WGS sequence"/>
</dbReference>
<sequence>MIKNRLSKVGIPVDSLFFCGVLLVFLMGGLILFKQLQYILNTLCNRLQLKLTLPGMGNRGRFL</sequence>
<evidence type="ECO:0000313" key="2">
    <source>
        <dbReference type="EMBL" id="EFU42398.1"/>
    </source>
</evidence>
<comment type="caution">
    <text evidence="2">The sequence shown here is derived from an EMBL/GenBank/DDBJ whole genome shotgun (WGS) entry which is preliminary data.</text>
</comment>